<dbReference type="SUPFAM" id="SSF52540">
    <property type="entry name" value="P-loop containing nucleoside triphosphate hydrolases"/>
    <property type="match status" value="1"/>
</dbReference>
<keyword evidence="3 5" id="KW-0067">ATP-binding</keyword>
<dbReference type="CDD" id="cd18787">
    <property type="entry name" value="SF2_C_DEAD"/>
    <property type="match status" value="1"/>
</dbReference>
<comment type="similarity">
    <text evidence="5">Belongs to the DEAD box helicase family.</text>
</comment>
<dbReference type="SMART" id="SM00487">
    <property type="entry name" value="DEXDc"/>
    <property type="match status" value="1"/>
</dbReference>
<dbReference type="EMBL" id="BRXY01000428">
    <property type="protein sequence ID" value="GMH94169.1"/>
    <property type="molecule type" value="Genomic_DNA"/>
</dbReference>
<feature type="domain" description="Helicase C-terminal" evidence="8">
    <location>
        <begin position="304"/>
        <end position="464"/>
    </location>
</feature>
<dbReference type="Pfam" id="PF00271">
    <property type="entry name" value="Helicase_C"/>
    <property type="match status" value="1"/>
</dbReference>
<gene>
    <name evidence="9" type="ORF">TrST_g4030</name>
</gene>
<keyword evidence="5" id="KW-0347">Helicase</keyword>
<feature type="region of interest" description="Disordered" evidence="6">
    <location>
        <begin position="467"/>
        <end position="504"/>
    </location>
</feature>
<keyword evidence="2 5" id="KW-0378">Hydrolase</keyword>
<dbReference type="GO" id="GO:0005524">
    <property type="term" value="F:ATP binding"/>
    <property type="evidence" value="ECO:0007669"/>
    <property type="project" value="UniProtKB-UniRule"/>
</dbReference>
<evidence type="ECO:0000313" key="10">
    <source>
        <dbReference type="Proteomes" id="UP001165085"/>
    </source>
</evidence>
<accession>A0A9W7BP22</accession>
<keyword evidence="4 5" id="KW-0694">RNA-binding</keyword>
<name>A0A9W7BP22_9STRA</name>
<comment type="function">
    <text evidence="5">RNA helicase.</text>
</comment>
<dbReference type="EC" id="3.6.4.13" evidence="5"/>
<dbReference type="PROSITE" id="PS51192">
    <property type="entry name" value="HELICASE_ATP_BIND_1"/>
    <property type="match status" value="1"/>
</dbReference>
<dbReference type="OrthoDB" id="42585at2759"/>
<dbReference type="Pfam" id="PF00270">
    <property type="entry name" value="DEAD"/>
    <property type="match status" value="1"/>
</dbReference>
<protein>
    <recommendedName>
        <fullName evidence="5">ATP-dependent RNA helicase</fullName>
        <ecNumber evidence="5">3.6.4.13</ecNumber>
    </recommendedName>
</protein>
<evidence type="ECO:0000256" key="3">
    <source>
        <dbReference type="ARBA" id="ARBA00022840"/>
    </source>
</evidence>
<dbReference type="PROSITE" id="PS51194">
    <property type="entry name" value="HELICASE_CTER"/>
    <property type="match status" value="1"/>
</dbReference>
<dbReference type="Gene3D" id="3.40.50.300">
    <property type="entry name" value="P-loop containing nucleotide triphosphate hydrolases"/>
    <property type="match status" value="2"/>
</dbReference>
<dbReference type="GO" id="GO:0003723">
    <property type="term" value="F:RNA binding"/>
    <property type="evidence" value="ECO:0007669"/>
    <property type="project" value="UniProtKB-UniRule"/>
</dbReference>
<comment type="caution">
    <text evidence="9">The sequence shown here is derived from an EMBL/GenBank/DDBJ whole genome shotgun (WGS) entry which is preliminary data.</text>
</comment>
<dbReference type="AlphaFoldDB" id="A0A9W7BP22"/>
<feature type="compositionally biased region" description="Acidic residues" evidence="6">
    <location>
        <begin position="491"/>
        <end position="504"/>
    </location>
</feature>
<evidence type="ECO:0000256" key="2">
    <source>
        <dbReference type="ARBA" id="ARBA00022801"/>
    </source>
</evidence>
<dbReference type="GO" id="GO:0003724">
    <property type="term" value="F:RNA helicase activity"/>
    <property type="evidence" value="ECO:0007669"/>
    <property type="project" value="UniProtKB-EC"/>
</dbReference>
<evidence type="ECO:0000256" key="4">
    <source>
        <dbReference type="ARBA" id="ARBA00022884"/>
    </source>
</evidence>
<keyword evidence="1 5" id="KW-0547">Nucleotide-binding</keyword>
<dbReference type="InterPro" id="IPR011545">
    <property type="entry name" value="DEAD/DEAH_box_helicase_dom"/>
</dbReference>
<feature type="domain" description="Helicase ATP-binding" evidence="7">
    <location>
        <begin position="73"/>
        <end position="231"/>
    </location>
</feature>
<dbReference type="Proteomes" id="UP001165085">
    <property type="component" value="Unassembled WGS sequence"/>
</dbReference>
<evidence type="ECO:0000256" key="1">
    <source>
        <dbReference type="ARBA" id="ARBA00022741"/>
    </source>
</evidence>
<sequence>MGKKERKKDQVKLPDDVMKALSATITSMPLSDEVKSLLKSQHIKIKSPSPFPLPLPPTYLSSPSPPSPPLLPPSLLNLIKSTLQTSPLTPIQSTFLPLPLLLPLNYHLISPTGTAKQVYKVVKGLWKIMKYKCILTTGGEIQTDIPSTTNLLIGTVGRTLDQLKQIPKFCEKVSHVVMDECDVLWSKNFKKDVDEIMELVGEGVKVWGFSATGKGGGDESWFGGGVKVRVDHFDKVDKIEEVDEKQEANAEKRNEVEDVVEKSIDLKKDDSPPKPPNTQRILSSLPPSTTQIIHCTAPHKRFKKLLKILTEILKPNPSLRQKPRCMIFFDTIAELKNVSNFLTRQTSTTIPSHSTLHSSMSQTHRTTCIKNFRALKIQILLCTDVVGRGIDINNLNYVVLYDFPTLENWVHRSGRVGRRKIGEECSGGVVYGFFDRKFRRIAGEVVKMLEEGGQWVDPNLRELVGKGEKKEKNEKKEKKKKKKEVIKEKVEGDEEPEIEFEDDDDLAYQGNAGFKYLNHGNKLKRAENVSDVEESDDGEDEGSE</sequence>
<reference evidence="10" key="1">
    <citation type="journal article" date="2023" name="Commun. Biol.">
        <title>Genome analysis of Parmales, the sister group of diatoms, reveals the evolutionary specialization of diatoms from phago-mixotrophs to photoautotrophs.</title>
        <authorList>
            <person name="Ban H."/>
            <person name="Sato S."/>
            <person name="Yoshikawa S."/>
            <person name="Yamada K."/>
            <person name="Nakamura Y."/>
            <person name="Ichinomiya M."/>
            <person name="Sato N."/>
            <person name="Blanc-Mathieu R."/>
            <person name="Endo H."/>
            <person name="Kuwata A."/>
            <person name="Ogata H."/>
        </authorList>
    </citation>
    <scope>NUCLEOTIDE SEQUENCE [LARGE SCALE GENOMIC DNA]</scope>
    <source>
        <strain evidence="10">NIES 3701</strain>
    </source>
</reference>
<evidence type="ECO:0000259" key="8">
    <source>
        <dbReference type="PROSITE" id="PS51194"/>
    </source>
</evidence>
<feature type="compositionally biased region" description="Basic and acidic residues" evidence="6">
    <location>
        <begin position="241"/>
        <end position="272"/>
    </location>
</feature>
<evidence type="ECO:0000313" key="9">
    <source>
        <dbReference type="EMBL" id="GMH94169.1"/>
    </source>
</evidence>
<feature type="compositionally biased region" description="Acidic residues" evidence="6">
    <location>
        <begin position="530"/>
        <end position="544"/>
    </location>
</feature>
<comment type="domain">
    <text evidence="5">The Q motif is unique to and characteristic of the DEAD box family of RNA helicases and controls ATP binding and hydrolysis.</text>
</comment>
<comment type="catalytic activity">
    <reaction evidence="5">
        <text>ATP + H2O = ADP + phosphate + H(+)</text>
        <dbReference type="Rhea" id="RHEA:13065"/>
        <dbReference type="ChEBI" id="CHEBI:15377"/>
        <dbReference type="ChEBI" id="CHEBI:15378"/>
        <dbReference type="ChEBI" id="CHEBI:30616"/>
        <dbReference type="ChEBI" id="CHEBI:43474"/>
        <dbReference type="ChEBI" id="CHEBI:456216"/>
        <dbReference type="EC" id="3.6.4.13"/>
    </reaction>
</comment>
<organism evidence="9 10">
    <name type="scientific">Triparma strigata</name>
    <dbReference type="NCBI Taxonomy" id="1606541"/>
    <lineage>
        <taxon>Eukaryota</taxon>
        <taxon>Sar</taxon>
        <taxon>Stramenopiles</taxon>
        <taxon>Ochrophyta</taxon>
        <taxon>Bolidophyceae</taxon>
        <taxon>Parmales</taxon>
        <taxon>Triparmaceae</taxon>
        <taxon>Triparma</taxon>
    </lineage>
</organism>
<dbReference type="PANTHER" id="PTHR24031">
    <property type="entry name" value="RNA HELICASE"/>
    <property type="match status" value="1"/>
</dbReference>
<dbReference type="InterPro" id="IPR027417">
    <property type="entry name" value="P-loop_NTPase"/>
</dbReference>
<dbReference type="GO" id="GO:0016787">
    <property type="term" value="F:hydrolase activity"/>
    <property type="evidence" value="ECO:0007669"/>
    <property type="project" value="UniProtKB-KW"/>
</dbReference>
<dbReference type="SMART" id="SM00490">
    <property type="entry name" value="HELICc"/>
    <property type="match status" value="1"/>
</dbReference>
<feature type="region of interest" description="Disordered" evidence="6">
    <location>
        <begin position="241"/>
        <end position="284"/>
    </location>
</feature>
<keyword evidence="10" id="KW-1185">Reference proteome</keyword>
<dbReference type="InterPro" id="IPR014001">
    <property type="entry name" value="Helicase_ATP-bd"/>
</dbReference>
<evidence type="ECO:0000256" key="6">
    <source>
        <dbReference type="SAM" id="MobiDB-lite"/>
    </source>
</evidence>
<feature type="region of interest" description="Disordered" evidence="6">
    <location>
        <begin position="525"/>
        <end position="544"/>
    </location>
</feature>
<evidence type="ECO:0000259" key="7">
    <source>
        <dbReference type="PROSITE" id="PS51192"/>
    </source>
</evidence>
<proteinExistence type="inferred from homology"/>
<dbReference type="InterPro" id="IPR001650">
    <property type="entry name" value="Helicase_C-like"/>
</dbReference>
<feature type="compositionally biased region" description="Basic and acidic residues" evidence="6">
    <location>
        <begin position="467"/>
        <end position="476"/>
    </location>
</feature>
<evidence type="ECO:0000256" key="5">
    <source>
        <dbReference type="RuleBase" id="RU365068"/>
    </source>
</evidence>